<evidence type="ECO:0000259" key="4">
    <source>
        <dbReference type="Pfam" id="PF00501"/>
    </source>
</evidence>
<keyword evidence="3" id="KW-0443">Lipid metabolism</keyword>
<evidence type="ECO:0000256" key="1">
    <source>
        <dbReference type="ARBA" id="ARBA00022598"/>
    </source>
</evidence>
<dbReference type="InterPro" id="IPR000873">
    <property type="entry name" value="AMP-dep_synth/lig_dom"/>
</dbReference>
<dbReference type="GO" id="GO:0016020">
    <property type="term" value="C:membrane"/>
    <property type="evidence" value="ECO:0007669"/>
    <property type="project" value="TreeGrafter"/>
</dbReference>
<gene>
    <name evidence="5" type="ORF">NUH88_20025</name>
</gene>
<dbReference type="InterPro" id="IPR020845">
    <property type="entry name" value="AMP-binding_CS"/>
</dbReference>
<evidence type="ECO:0000256" key="3">
    <source>
        <dbReference type="ARBA" id="ARBA00023098"/>
    </source>
</evidence>
<dbReference type="RefSeq" id="WP_257768476.1">
    <property type="nucleotide sequence ID" value="NZ_CP102480.1"/>
</dbReference>
<dbReference type="Pfam" id="PF00501">
    <property type="entry name" value="AMP-binding"/>
    <property type="match status" value="1"/>
</dbReference>
<organism evidence="5 6">
    <name type="scientific">Nisaea acidiphila</name>
    <dbReference type="NCBI Taxonomy" id="1862145"/>
    <lineage>
        <taxon>Bacteria</taxon>
        <taxon>Pseudomonadati</taxon>
        <taxon>Pseudomonadota</taxon>
        <taxon>Alphaproteobacteria</taxon>
        <taxon>Rhodospirillales</taxon>
        <taxon>Thalassobaculaceae</taxon>
        <taxon>Nisaea</taxon>
    </lineage>
</organism>
<reference evidence="5" key="1">
    <citation type="submission" date="2022-08" db="EMBL/GenBank/DDBJ databases">
        <title>Nisaea acidiphila sp. nov., isolated from a marine algal debris and emended description of the genus Nisaea Urios et al. 2008.</title>
        <authorList>
            <person name="Kwon K."/>
        </authorList>
    </citation>
    <scope>NUCLEOTIDE SEQUENCE</scope>
    <source>
        <strain evidence="5">MEBiC11861</strain>
    </source>
</reference>
<feature type="domain" description="AMP-dependent synthetase/ligase" evidence="4">
    <location>
        <begin position="19"/>
        <end position="430"/>
    </location>
</feature>
<dbReference type="SUPFAM" id="SSF56801">
    <property type="entry name" value="Acetyl-CoA synthetase-like"/>
    <property type="match status" value="1"/>
</dbReference>
<evidence type="ECO:0000256" key="2">
    <source>
        <dbReference type="ARBA" id="ARBA00022832"/>
    </source>
</evidence>
<protein>
    <submittedName>
        <fullName evidence="5">AMP-binding protein</fullName>
    </submittedName>
</protein>
<dbReference type="Proteomes" id="UP001060336">
    <property type="component" value="Chromosome"/>
</dbReference>
<name>A0A9J7AT59_9PROT</name>
<keyword evidence="1" id="KW-0436">Ligase</keyword>
<dbReference type="PROSITE" id="PS00455">
    <property type="entry name" value="AMP_BINDING"/>
    <property type="match status" value="1"/>
</dbReference>
<proteinExistence type="predicted"/>
<dbReference type="PANTHER" id="PTHR43272:SF32">
    <property type="entry name" value="AMP-DEPENDENT SYNTHETASE_LIGASE DOMAIN-CONTAINING PROTEIN"/>
    <property type="match status" value="1"/>
</dbReference>
<keyword evidence="6" id="KW-1185">Reference proteome</keyword>
<dbReference type="PANTHER" id="PTHR43272">
    <property type="entry name" value="LONG-CHAIN-FATTY-ACID--COA LIGASE"/>
    <property type="match status" value="1"/>
</dbReference>
<evidence type="ECO:0000313" key="6">
    <source>
        <dbReference type="Proteomes" id="UP001060336"/>
    </source>
</evidence>
<dbReference type="Gene3D" id="3.40.50.12780">
    <property type="entry name" value="N-terminal domain of ligase-like"/>
    <property type="match status" value="1"/>
</dbReference>
<dbReference type="InterPro" id="IPR042099">
    <property type="entry name" value="ANL_N_sf"/>
</dbReference>
<dbReference type="EMBL" id="CP102480">
    <property type="protein sequence ID" value="UUX49673.1"/>
    <property type="molecule type" value="Genomic_DNA"/>
</dbReference>
<dbReference type="Pfam" id="PF23562">
    <property type="entry name" value="AMP-binding_C_3"/>
    <property type="match status" value="1"/>
</dbReference>
<evidence type="ECO:0000313" key="5">
    <source>
        <dbReference type="EMBL" id="UUX49673.1"/>
    </source>
</evidence>
<dbReference type="GO" id="GO:0004467">
    <property type="term" value="F:long-chain fatty acid-CoA ligase activity"/>
    <property type="evidence" value="ECO:0007669"/>
    <property type="project" value="TreeGrafter"/>
</dbReference>
<accession>A0A9J7AT59</accession>
<keyword evidence="2" id="KW-0276">Fatty acid metabolism</keyword>
<dbReference type="KEGG" id="naci:NUH88_20025"/>
<sequence>MAYEYPDASVYDTLPKLLRYNAERHPTEVALREKDYGVWSEFTWADYQARVRNLALALNEAGLQKGDVFAIIGDNNVDWICAELAAQSVGAMTIGFYRDVLEDEIAYLTGYSQAKMAYAEDQEQVDKFLNLGERANTIEKIIYSDSRGMRKFDDPRIVSFDDLVARGAEIHAKSPEQYDELVNAVTGEDIAILCTTSGTTSNPKLAELPHGNFVRHTQLYLKHDPKDSTDEYVSVLPMPWIMEQVYTLGFGLNSRMKVSFPENEETAMHDMREIGPTFLLLAPRVLEQIAADMRARVMDAGPMTQWIFEKGVQMGTEAVEKGTRSWFADTALFGALRDRLGFSRVRSAATGGAAMGPETFKLFLAMGVPLKQLYGQTELLGAYTLQDGKEIDVDTVGVPFEGCEVKIIDADTDGVGEIVTRHPNMFRGFYKNAEATKADMKDGWMHTGDAGFFDDKGRLTVIDRVKDIAQTRTGTKFSPQYIENKLKFSPYIGEAVILGAGQDYLTAIICVRFSIVSKWAEKERIPFTSYTNLSDRPEIYELIRGEIAHVNESLPDTQKIRKFLLLYKELDADDGELTRTRKVRRSVISERYGPIIESLYGDGERAEMNSEVTFEDGRKGVIQASMKIMEVDGATAPELKKAG</sequence>
<dbReference type="AlphaFoldDB" id="A0A9J7AT59"/>